<dbReference type="OrthoDB" id="9806180at2"/>
<dbReference type="InterPro" id="IPR013094">
    <property type="entry name" value="AB_hydrolase_3"/>
</dbReference>
<dbReference type="EMBL" id="CXST01000008">
    <property type="protein sequence ID" value="CTQ47488.1"/>
    <property type="molecule type" value="Genomic_DNA"/>
</dbReference>
<evidence type="ECO:0000256" key="1">
    <source>
        <dbReference type="ARBA" id="ARBA00022801"/>
    </source>
</evidence>
<gene>
    <name evidence="3" type="primary">nlhH</name>
    <name evidence="3" type="ORF">LAL4801_05950</name>
</gene>
<reference evidence="4" key="1">
    <citation type="submission" date="2015-07" db="EMBL/GenBank/DDBJ databases">
        <authorList>
            <person name="Rodrigo-Torres Lidia"/>
            <person name="Arahal R.David."/>
        </authorList>
    </citation>
    <scope>NUCLEOTIDE SEQUENCE [LARGE SCALE GENOMIC DNA]</scope>
    <source>
        <strain evidence="4">CECT 4801</strain>
    </source>
</reference>
<dbReference type="EC" id="3.1.1.1" evidence="3"/>
<accession>A0A0M6YCT6</accession>
<evidence type="ECO:0000313" key="3">
    <source>
        <dbReference type="EMBL" id="CTQ47488.1"/>
    </source>
</evidence>
<dbReference type="AlphaFoldDB" id="A0A0M6YCT6"/>
<name>A0A0M6YCT6_9HYPH</name>
<dbReference type="STRING" id="187304.B0E33_15130"/>
<dbReference type="SUPFAM" id="SSF53474">
    <property type="entry name" value="alpha/beta-Hydrolases"/>
    <property type="match status" value="1"/>
</dbReference>
<evidence type="ECO:0000313" key="4">
    <source>
        <dbReference type="Proteomes" id="UP000048926"/>
    </source>
</evidence>
<keyword evidence="4" id="KW-1185">Reference proteome</keyword>
<sequence>MTVQIKDMTLDKVAIGPVAARVYQGAEYSKSPPVLIYFHGGAFQGTVPQESEFAHLIAETGAIVVMPDYNVPLGSVFPKPLETGFSIFSYLAKKRAGLGNRKSLLLVGGVEAGGNIAAAVALKARDHFADELDGQILLSPLLDPFMGSASFQKAGEFGMKNIWADGWSHYLSTGMCHPYAAPCMCSRLTGVAPALVLSSQDDPLKDETLGFATCLKNAGVEVHQHVLPAGTGWPSLYGGKTDETPSWQETVSTQFSGFVQSVSVH</sequence>
<dbReference type="PANTHER" id="PTHR48081:SF8">
    <property type="entry name" value="ALPHA_BETA HYDROLASE FOLD-3 DOMAIN-CONTAINING PROTEIN-RELATED"/>
    <property type="match status" value="1"/>
</dbReference>
<dbReference type="InterPro" id="IPR029058">
    <property type="entry name" value="AB_hydrolase_fold"/>
</dbReference>
<dbReference type="Pfam" id="PF07859">
    <property type="entry name" value="Abhydrolase_3"/>
    <property type="match status" value="1"/>
</dbReference>
<dbReference type="InterPro" id="IPR050300">
    <property type="entry name" value="GDXG_lipolytic_enzyme"/>
</dbReference>
<dbReference type="Gene3D" id="3.40.50.1820">
    <property type="entry name" value="alpha/beta hydrolase"/>
    <property type="match status" value="1"/>
</dbReference>
<keyword evidence="1 3" id="KW-0378">Hydrolase</keyword>
<protein>
    <submittedName>
        <fullName evidence="3">Carboxylesterase NlhH</fullName>
        <ecNumber evidence="3">3.1.1.1</ecNumber>
    </submittedName>
</protein>
<dbReference type="RefSeq" id="WP_055661522.1">
    <property type="nucleotide sequence ID" value="NZ_CXST01000008.1"/>
</dbReference>
<evidence type="ECO:0000259" key="2">
    <source>
        <dbReference type="Pfam" id="PF07859"/>
    </source>
</evidence>
<dbReference type="PANTHER" id="PTHR48081">
    <property type="entry name" value="AB HYDROLASE SUPERFAMILY PROTEIN C4A8.06C"/>
    <property type="match status" value="1"/>
</dbReference>
<dbReference type="GO" id="GO:0106435">
    <property type="term" value="F:carboxylesterase activity"/>
    <property type="evidence" value="ECO:0007669"/>
    <property type="project" value="UniProtKB-EC"/>
</dbReference>
<feature type="domain" description="Alpha/beta hydrolase fold-3" evidence="2">
    <location>
        <begin position="35"/>
        <end position="228"/>
    </location>
</feature>
<proteinExistence type="predicted"/>
<organism evidence="3 4">
    <name type="scientific">Roseibium aggregatum</name>
    <dbReference type="NCBI Taxonomy" id="187304"/>
    <lineage>
        <taxon>Bacteria</taxon>
        <taxon>Pseudomonadati</taxon>
        <taxon>Pseudomonadota</taxon>
        <taxon>Alphaproteobacteria</taxon>
        <taxon>Hyphomicrobiales</taxon>
        <taxon>Stappiaceae</taxon>
        <taxon>Roseibium</taxon>
    </lineage>
</organism>
<dbReference type="Proteomes" id="UP000048926">
    <property type="component" value="Unassembled WGS sequence"/>
</dbReference>